<dbReference type="SUPFAM" id="SSF53335">
    <property type="entry name" value="S-adenosyl-L-methionine-dependent methyltransferases"/>
    <property type="match status" value="1"/>
</dbReference>
<dbReference type="Gene3D" id="3.40.50.150">
    <property type="entry name" value="Vaccinia Virus protein VP39"/>
    <property type="match status" value="1"/>
</dbReference>
<dbReference type="AlphaFoldDB" id="A0AB34JNB1"/>
<gene>
    <name evidence="1" type="ORF">AB1Y20_018394</name>
</gene>
<dbReference type="Proteomes" id="UP001515480">
    <property type="component" value="Unassembled WGS sequence"/>
</dbReference>
<accession>A0AB34JNB1</accession>
<evidence type="ECO:0000313" key="2">
    <source>
        <dbReference type="Proteomes" id="UP001515480"/>
    </source>
</evidence>
<name>A0AB34JNB1_PRYPA</name>
<evidence type="ECO:0008006" key="3">
    <source>
        <dbReference type="Google" id="ProtNLM"/>
    </source>
</evidence>
<proteinExistence type="predicted"/>
<dbReference type="EMBL" id="JBGBPQ010000006">
    <property type="protein sequence ID" value="KAL1523454.1"/>
    <property type="molecule type" value="Genomic_DNA"/>
</dbReference>
<dbReference type="InterPro" id="IPR029063">
    <property type="entry name" value="SAM-dependent_MTases_sf"/>
</dbReference>
<protein>
    <recommendedName>
        <fullName evidence="3">Histone-lysine N-methyltransferase, H3 lysine-79 specific</fullName>
    </recommendedName>
</protein>
<keyword evidence="2" id="KW-1185">Reference proteome</keyword>
<evidence type="ECO:0000313" key="1">
    <source>
        <dbReference type="EMBL" id="KAL1523454.1"/>
    </source>
</evidence>
<comment type="caution">
    <text evidence="1">The sequence shown here is derived from an EMBL/GenBank/DDBJ whole genome shotgun (WGS) entry which is preliminary data.</text>
</comment>
<organism evidence="1 2">
    <name type="scientific">Prymnesium parvum</name>
    <name type="common">Toxic golden alga</name>
    <dbReference type="NCBI Taxonomy" id="97485"/>
    <lineage>
        <taxon>Eukaryota</taxon>
        <taxon>Haptista</taxon>
        <taxon>Haptophyta</taxon>
        <taxon>Prymnesiophyceae</taxon>
        <taxon>Prymnesiales</taxon>
        <taxon>Prymnesiaceae</taxon>
        <taxon>Prymnesium</taxon>
    </lineage>
</organism>
<sequence length="235" mass="24979">MLALLSLERAELLLSQAYAAHPFDERLMIGRQAQLGDQMVYRPGLLGCRVPSELTYGEFDLGFYAQLVDTALSTRGQEGGVLVDVGSGCGRLVLASAVLWPGLRRVAGVEKVEPLHAIALAASQAVRLPPGAPTAEFFCSDAHEALRAGGPLQDASILFAYSSTFPSCGDVMTDFSELCARCLRPGTLVIVTDKQLGSIGDAEFKLLDAVEGRNAETGGASVGYIYQVIRSLRDA</sequence>
<reference evidence="1 2" key="1">
    <citation type="journal article" date="2024" name="Science">
        <title>Giant polyketide synthase enzymes in the biosynthesis of giant marine polyether toxins.</title>
        <authorList>
            <person name="Fallon T.R."/>
            <person name="Shende V.V."/>
            <person name="Wierzbicki I.H."/>
            <person name="Pendleton A.L."/>
            <person name="Watervoot N.F."/>
            <person name="Auber R.P."/>
            <person name="Gonzalez D.J."/>
            <person name="Wisecaver J.H."/>
            <person name="Moore B.S."/>
        </authorList>
    </citation>
    <scope>NUCLEOTIDE SEQUENCE [LARGE SCALE GENOMIC DNA]</scope>
    <source>
        <strain evidence="1 2">12B1</strain>
    </source>
</reference>